<dbReference type="EMBL" id="GL349452">
    <property type="protein sequence ID" value="KNC48909.1"/>
    <property type="molecule type" value="Genomic_DNA"/>
</dbReference>
<evidence type="ECO:0000313" key="4">
    <source>
        <dbReference type="EMBL" id="KNC48909.1"/>
    </source>
</evidence>
<comment type="pathway">
    <text evidence="1">Phospholipid metabolism; phosphatidylethanolamine biosynthesis; phosphatidylethanolamine from ethanolamine: step 1/3.</text>
</comment>
<dbReference type="STRING" id="461836.A0A0L0D989"/>
<accession>A0A0L0D989</accession>
<dbReference type="AlphaFoldDB" id="A0A0L0D989"/>
<dbReference type="Proteomes" id="UP000054408">
    <property type="component" value="Unassembled WGS sequence"/>
</dbReference>
<dbReference type="Gene3D" id="3.30.200.20">
    <property type="entry name" value="Phosphorylase Kinase, domain 1"/>
    <property type="match status" value="1"/>
</dbReference>
<evidence type="ECO:0000313" key="5">
    <source>
        <dbReference type="Proteomes" id="UP000054408"/>
    </source>
</evidence>
<dbReference type="PANTHER" id="PTHR22603">
    <property type="entry name" value="CHOLINE/ETHANOALAMINE KINASE"/>
    <property type="match status" value="1"/>
</dbReference>
<evidence type="ECO:0000256" key="1">
    <source>
        <dbReference type="ARBA" id="ARBA00037883"/>
    </source>
</evidence>
<dbReference type="CDD" id="cd05157">
    <property type="entry name" value="ETNK_euk"/>
    <property type="match status" value="1"/>
</dbReference>
<keyword evidence="4" id="KW-0808">Transferase</keyword>
<dbReference type="PANTHER" id="PTHR22603:SF66">
    <property type="entry name" value="ETHANOLAMINE KINASE"/>
    <property type="match status" value="1"/>
</dbReference>
<evidence type="ECO:0000256" key="2">
    <source>
        <dbReference type="ARBA" id="ARBA00038211"/>
    </source>
</evidence>
<dbReference type="RefSeq" id="XP_013758326.1">
    <property type="nucleotide sequence ID" value="XM_013902872.1"/>
</dbReference>
<dbReference type="GO" id="GO:0006646">
    <property type="term" value="P:phosphatidylethanolamine biosynthetic process"/>
    <property type="evidence" value="ECO:0007669"/>
    <property type="project" value="TreeGrafter"/>
</dbReference>
<dbReference type="EC" id="2.7.1.82" evidence="3"/>
<sequence length="352" mass="38205">MATSFSFTADAAEQALLHVQGWQELDAGDVSVETVSGGLTNVLTKVEVSEAARAKVGNDAPTAVLVRHFGKGTGELVDREREGAIFAHFGSIGLSPALLGTFKGGRIEAFFNAKTLASIDCHDVDVAAKIGAHLARVHAADVPIPHENGLPDNLFLWWKLAARSIMPDVEATRKAMQFDMPRLHTEVASLIDLLASLNAPVTFTHMDLLAANILQLREPGREGEVTFVDFEYGMYAWRGFDFGNHFAEASINYSVDGHPGFVLNPDNYPSEETQTAFFTAYLAETGVTDPAAVAAAIPDLMHEARICSLASHMLWGLWAIVRAANPSDEFGFLEFAAARLGQYFALRKKWGV</sequence>
<dbReference type="OrthoDB" id="10267235at2759"/>
<protein>
    <recommendedName>
        <fullName evidence="3">ethanolamine kinase</fullName>
        <ecNumber evidence="3">2.7.1.82</ecNumber>
    </recommendedName>
</protein>
<keyword evidence="5" id="KW-1185">Reference proteome</keyword>
<dbReference type="Gene3D" id="3.90.1200.10">
    <property type="match status" value="1"/>
</dbReference>
<evidence type="ECO:0000256" key="3">
    <source>
        <dbReference type="ARBA" id="ARBA00038874"/>
    </source>
</evidence>
<name>A0A0L0D989_THETB</name>
<dbReference type="InterPro" id="IPR011009">
    <property type="entry name" value="Kinase-like_dom_sf"/>
</dbReference>
<dbReference type="GeneID" id="25564188"/>
<dbReference type="GO" id="GO:0005737">
    <property type="term" value="C:cytoplasm"/>
    <property type="evidence" value="ECO:0007669"/>
    <property type="project" value="TreeGrafter"/>
</dbReference>
<comment type="similarity">
    <text evidence="2">Belongs to the choline/ethanolamine kinase family.</text>
</comment>
<dbReference type="eggNOG" id="KOG4720">
    <property type="taxonomic scope" value="Eukaryota"/>
</dbReference>
<proteinExistence type="inferred from homology"/>
<dbReference type="GO" id="GO:0004305">
    <property type="term" value="F:ethanolamine kinase activity"/>
    <property type="evidence" value="ECO:0007669"/>
    <property type="project" value="UniProtKB-EC"/>
</dbReference>
<dbReference type="OMA" id="FALIPKY"/>
<reference evidence="4 5" key="1">
    <citation type="submission" date="2010-05" db="EMBL/GenBank/DDBJ databases">
        <title>The Genome Sequence of Thecamonas trahens ATCC 50062.</title>
        <authorList>
            <consortium name="The Broad Institute Genome Sequencing Platform"/>
            <person name="Russ C."/>
            <person name="Cuomo C."/>
            <person name="Shea T."/>
            <person name="Young S.K."/>
            <person name="Zeng Q."/>
            <person name="Koehrsen M."/>
            <person name="Haas B."/>
            <person name="Borodovsky M."/>
            <person name="Guigo R."/>
            <person name="Alvarado L."/>
            <person name="Berlin A."/>
            <person name="Bochicchio J."/>
            <person name="Borenstein D."/>
            <person name="Chapman S."/>
            <person name="Chen Z."/>
            <person name="Freedman E."/>
            <person name="Gellesch M."/>
            <person name="Goldberg J."/>
            <person name="Griggs A."/>
            <person name="Gujja S."/>
            <person name="Heilman E."/>
            <person name="Heiman D."/>
            <person name="Hepburn T."/>
            <person name="Howarth C."/>
            <person name="Jen D."/>
            <person name="Larson L."/>
            <person name="Mehta T."/>
            <person name="Park D."/>
            <person name="Pearson M."/>
            <person name="Roberts A."/>
            <person name="Saif S."/>
            <person name="Shenoy N."/>
            <person name="Sisk P."/>
            <person name="Stolte C."/>
            <person name="Sykes S."/>
            <person name="Thomson T."/>
            <person name="Walk T."/>
            <person name="White J."/>
            <person name="Yandava C."/>
            <person name="Burger G."/>
            <person name="Gray M.W."/>
            <person name="Holland P.W.H."/>
            <person name="King N."/>
            <person name="Lang F.B.F."/>
            <person name="Roger A.J."/>
            <person name="Ruiz-Trillo I."/>
            <person name="Lander E."/>
            <person name="Nusbaum C."/>
        </authorList>
    </citation>
    <scope>NUCLEOTIDE SEQUENCE [LARGE SCALE GENOMIC DNA]</scope>
    <source>
        <strain evidence="4 5">ATCC 50062</strain>
    </source>
</reference>
<organism evidence="4 5">
    <name type="scientific">Thecamonas trahens ATCC 50062</name>
    <dbReference type="NCBI Taxonomy" id="461836"/>
    <lineage>
        <taxon>Eukaryota</taxon>
        <taxon>Apusozoa</taxon>
        <taxon>Apusomonadida</taxon>
        <taxon>Apusomonadidae</taxon>
        <taxon>Thecamonas</taxon>
    </lineage>
</organism>
<keyword evidence="4" id="KW-0418">Kinase</keyword>
<gene>
    <name evidence="4" type="ORF">AMSG_04654</name>
</gene>
<dbReference type="SUPFAM" id="SSF56112">
    <property type="entry name" value="Protein kinase-like (PK-like)"/>
    <property type="match status" value="1"/>
</dbReference>
<dbReference type="Pfam" id="PF01633">
    <property type="entry name" value="Choline_kinase"/>
    <property type="match status" value="1"/>
</dbReference>